<name>A0AAD8WLI7_LOLMU</name>
<dbReference type="InterPro" id="IPR033467">
    <property type="entry name" value="Tesmin/TSO1-like_CXC"/>
</dbReference>
<protein>
    <recommendedName>
        <fullName evidence="5">CRC domain-containing protein</fullName>
    </recommendedName>
</protein>
<accession>A0AAD8WLI7</accession>
<feature type="compositionally biased region" description="Pro residues" evidence="4">
    <location>
        <begin position="11"/>
        <end position="26"/>
    </location>
</feature>
<dbReference type="GO" id="GO:0005634">
    <property type="term" value="C:nucleus"/>
    <property type="evidence" value="ECO:0007669"/>
    <property type="project" value="UniProtKB-SubCell"/>
</dbReference>
<feature type="region of interest" description="Disordered" evidence="4">
    <location>
        <begin position="600"/>
        <end position="625"/>
    </location>
</feature>
<comment type="caution">
    <text evidence="6">The sequence shown here is derived from an EMBL/GenBank/DDBJ whole genome shotgun (WGS) entry which is preliminary data.</text>
</comment>
<feature type="region of interest" description="Disordered" evidence="4">
    <location>
        <begin position="1"/>
        <end position="26"/>
    </location>
</feature>
<evidence type="ECO:0000256" key="3">
    <source>
        <dbReference type="ARBA" id="ARBA00023242"/>
    </source>
</evidence>
<feature type="compositionally biased region" description="Basic and acidic residues" evidence="4">
    <location>
        <begin position="149"/>
        <end position="161"/>
    </location>
</feature>
<evidence type="ECO:0000259" key="5">
    <source>
        <dbReference type="PROSITE" id="PS51634"/>
    </source>
</evidence>
<comment type="subcellular location">
    <subcellularLocation>
        <location evidence="1">Nucleus</location>
    </subcellularLocation>
</comment>
<evidence type="ECO:0000313" key="6">
    <source>
        <dbReference type="EMBL" id="KAK1666967.1"/>
    </source>
</evidence>
<keyword evidence="7" id="KW-1185">Reference proteome</keyword>
<proteinExistence type="inferred from homology"/>
<feature type="compositionally biased region" description="Pro residues" evidence="4">
    <location>
        <begin position="125"/>
        <end position="143"/>
    </location>
</feature>
<feature type="region of interest" description="Disordered" evidence="4">
    <location>
        <begin position="424"/>
        <end position="498"/>
    </location>
</feature>
<evidence type="ECO:0000256" key="2">
    <source>
        <dbReference type="ARBA" id="ARBA00007267"/>
    </source>
</evidence>
<evidence type="ECO:0000256" key="4">
    <source>
        <dbReference type="SAM" id="MobiDB-lite"/>
    </source>
</evidence>
<keyword evidence="3" id="KW-0539">Nucleus</keyword>
<feature type="compositionally biased region" description="Basic and acidic residues" evidence="4">
    <location>
        <begin position="447"/>
        <end position="467"/>
    </location>
</feature>
<evidence type="ECO:0000313" key="7">
    <source>
        <dbReference type="Proteomes" id="UP001231189"/>
    </source>
</evidence>
<feature type="compositionally biased region" description="Basic and acidic residues" evidence="4">
    <location>
        <begin position="425"/>
        <end position="437"/>
    </location>
</feature>
<feature type="compositionally biased region" description="Basic and acidic residues" evidence="4">
    <location>
        <begin position="615"/>
        <end position="625"/>
    </location>
</feature>
<reference evidence="6" key="1">
    <citation type="submission" date="2023-07" db="EMBL/GenBank/DDBJ databases">
        <title>A chromosome-level genome assembly of Lolium multiflorum.</title>
        <authorList>
            <person name="Chen Y."/>
            <person name="Copetti D."/>
            <person name="Kolliker R."/>
            <person name="Studer B."/>
        </authorList>
    </citation>
    <scope>NUCLEOTIDE SEQUENCE</scope>
    <source>
        <strain evidence="6">02402/16</strain>
        <tissue evidence="6">Leaf</tissue>
    </source>
</reference>
<sequence length="625" mass="68051">MAGKEQQGGGGPPPPRPPVSTQPPPVKKLVRQLDFNAAGNMAAAAAVVSRVLQPRPAPAPAPPLGYPNPHPQLRAAAPVGVPQPHPQLQLLQQRGIPVMRPHQLMHAPPPRPAAPMSVPVPVPQLRPIQPHPHPQPVPRPPVAVPLRPESPKPRGRLLDGKDGTPTKKKCCNCRHSKCLKLYCECFASGIYCDGCNCTNCFNNVENEAARREAIEATLERNPDAFRPKIGSSPHTSRNNMEVAGDLPLVGKHNKGCHCKKSGCLKKYCECFQANILCSENCKCMDCKNFDGSDERKTIYVDPKTAIQMQQATNAAANGAIGATGLSSPSTSRKRKHIDPSIDLSTKEHVAHRNGQIKKIIYQRNAVASDGSLPGSQSLHPHMLGPFKVTYRPLLADIIQTGDVKELCKLLVTVSGEATKAYTGRKIQDEKVPQKEDGTGGSLAMTNHNREEQNKDQNHRKTSTDDRASGGTHMGKASLDDSRPDCTDDQKSSRPMSPGTLALMCDEQDTMFVTSENVDAQPTVAVNPNRSELYAEQERCVLTEFRDCLRKLVQYGRMKEEKYSMAIRSEATAHPGQVNGVPRIPYSKEVDVQPIVKTFPQSSSKHLVTGNPASGHLDKKLEPGNT</sequence>
<feature type="region of interest" description="Disordered" evidence="4">
    <location>
        <begin position="125"/>
        <end position="161"/>
    </location>
</feature>
<dbReference type="InterPro" id="IPR028307">
    <property type="entry name" value="Lin-54_fam"/>
</dbReference>
<dbReference type="Proteomes" id="UP001231189">
    <property type="component" value="Unassembled WGS sequence"/>
</dbReference>
<dbReference type="Pfam" id="PF03638">
    <property type="entry name" value="TCR"/>
    <property type="match status" value="2"/>
</dbReference>
<feature type="compositionally biased region" description="Gly residues" evidence="4">
    <location>
        <begin position="1"/>
        <end position="10"/>
    </location>
</feature>
<evidence type="ECO:0000256" key="1">
    <source>
        <dbReference type="ARBA" id="ARBA00004123"/>
    </source>
</evidence>
<feature type="compositionally biased region" description="Basic and acidic residues" evidence="4">
    <location>
        <begin position="477"/>
        <end position="491"/>
    </location>
</feature>
<organism evidence="6 7">
    <name type="scientific">Lolium multiflorum</name>
    <name type="common">Italian ryegrass</name>
    <name type="synonym">Lolium perenne subsp. multiflorum</name>
    <dbReference type="NCBI Taxonomy" id="4521"/>
    <lineage>
        <taxon>Eukaryota</taxon>
        <taxon>Viridiplantae</taxon>
        <taxon>Streptophyta</taxon>
        <taxon>Embryophyta</taxon>
        <taxon>Tracheophyta</taxon>
        <taxon>Spermatophyta</taxon>
        <taxon>Magnoliopsida</taxon>
        <taxon>Liliopsida</taxon>
        <taxon>Poales</taxon>
        <taxon>Poaceae</taxon>
        <taxon>BOP clade</taxon>
        <taxon>Pooideae</taxon>
        <taxon>Poodae</taxon>
        <taxon>Poeae</taxon>
        <taxon>Poeae Chloroplast Group 2 (Poeae type)</taxon>
        <taxon>Loliodinae</taxon>
        <taxon>Loliinae</taxon>
        <taxon>Lolium</taxon>
    </lineage>
</organism>
<dbReference type="SMART" id="SM01114">
    <property type="entry name" value="CXC"/>
    <property type="match status" value="2"/>
</dbReference>
<gene>
    <name evidence="6" type="ORF">QYE76_055126</name>
</gene>
<dbReference type="PROSITE" id="PS51634">
    <property type="entry name" value="CRC"/>
    <property type="match status" value="1"/>
</dbReference>
<feature type="domain" description="CRC" evidence="5">
    <location>
        <begin position="167"/>
        <end position="291"/>
    </location>
</feature>
<dbReference type="GO" id="GO:0006355">
    <property type="term" value="P:regulation of DNA-templated transcription"/>
    <property type="evidence" value="ECO:0007669"/>
    <property type="project" value="TreeGrafter"/>
</dbReference>
<dbReference type="PANTHER" id="PTHR12446">
    <property type="entry name" value="TESMIN/TSO1-RELATED"/>
    <property type="match status" value="1"/>
</dbReference>
<dbReference type="PANTHER" id="PTHR12446:SF34">
    <property type="entry name" value="PROTEIN LIN-54 HOMOLOG"/>
    <property type="match status" value="1"/>
</dbReference>
<dbReference type="EMBL" id="JAUUTY010000003">
    <property type="protein sequence ID" value="KAK1666967.1"/>
    <property type="molecule type" value="Genomic_DNA"/>
</dbReference>
<comment type="similarity">
    <text evidence="2">Belongs to the lin-54 family.</text>
</comment>
<dbReference type="InterPro" id="IPR005172">
    <property type="entry name" value="CRC"/>
</dbReference>
<dbReference type="AlphaFoldDB" id="A0AAD8WLI7"/>